<protein>
    <submittedName>
        <fullName evidence="2">Uncharacterized protein</fullName>
    </submittedName>
</protein>
<evidence type="ECO:0000256" key="1">
    <source>
        <dbReference type="SAM" id="MobiDB-lite"/>
    </source>
</evidence>
<dbReference type="EMBL" id="JAAALK010000079">
    <property type="protein sequence ID" value="KAG8099102.1"/>
    <property type="molecule type" value="Genomic_DNA"/>
</dbReference>
<sequence>MKTTSPLMELLNDHQHFHGVPAEQQAFAPQPGGGHNAQWAPWPDVIQQQPQQFWQQDQPMEEISVELSAVSNPSRSRSHSLTISDISPEELGVHSDSLPLQATVQPVQHVTPANPSATPVLANADLVNAASGENAVKPPSRQITIVYQRRRRRMVAQDPPEQESGSNKASSNKA</sequence>
<proteinExistence type="predicted"/>
<feature type="region of interest" description="Disordered" evidence="1">
    <location>
        <begin position="150"/>
        <end position="174"/>
    </location>
</feature>
<feature type="compositionally biased region" description="Polar residues" evidence="1">
    <location>
        <begin position="163"/>
        <end position="174"/>
    </location>
</feature>
<dbReference type="Proteomes" id="UP000729402">
    <property type="component" value="Unassembled WGS sequence"/>
</dbReference>
<feature type="compositionally biased region" description="Polar residues" evidence="1">
    <location>
        <begin position="69"/>
        <end position="85"/>
    </location>
</feature>
<evidence type="ECO:0000313" key="2">
    <source>
        <dbReference type="EMBL" id="KAG8099102.1"/>
    </source>
</evidence>
<name>A0A8J6BX68_ZIZPA</name>
<gene>
    <name evidence="2" type="ORF">GUJ93_ZPchr0013g35367</name>
</gene>
<accession>A0A8J6BX68</accession>
<comment type="caution">
    <text evidence="2">The sequence shown here is derived from an EMBL/GenBank/DDBJ whole genome shotgun (WGS) entry which is preliminary data.</text>
</comment>
<dbReference type="AlphaFoldDB" id="A0A8J6BX68"/>
<reference evidence="2" key="2">
    <citation type="submission" date="2021-02" db="EMBL/GenBank/DDBJ databases">
        <authorList>
            <person name="Kimball J.A."/>
            <person name="Haas M.W."/>
            <person name="Macchietto M."/>
            <person name="Kono T."/>
            <person name="Duquette J."/>
            <person name="Shao M."/>
        </authorList>
    </citation>
    <scope>NUCLEOTIDE SEQUENCE</scope>
    <source>
        <tissue evidence="2">Fresh leaf tissue</tissue>
    </source>
</reference>
<evidence type="ECO:0000313" key="3">
    <source>
        <dbReference type="Proteomes" id="UP000729402"/>
    </source>
</evidence>
<keyword evidence="3" id="KW-1185">Reference proteome</keyword>
<feature type="region of interest" description="Disordered" evidence="1">
    <location>
        <begin position="69"/>
        <end position="88"/>
    </location>
</feature>
<organism evidence="2 3">
    <name type="scientific">Zizania palustris</name>
    <name type="common">Northern wild rice</name>
    <dbReference type="NCBI Taxonomy" id="103762"/>
    <lineage>
        <taxon>Eukaryota</taxon>
        <taxon>Viridiplantae</taxon>
        <taxon>Streptophyta</taxon>
        <taxon>Embryophyta</taxon>
        <taxon>Tracheophyta</taxon>
        <taxon>Spermatophyta</taxon>
        <taxon>Magnoliopsida</taxon>
        <taxon>Liliopsida</taxon>
        <taxon>Poales</taxon>
        <taxon>Poaceae</taxon>
        <taxon>BOP clade</taxon>
        <taxon>Oryzoideae</taxon>
        <taxon>Oryzeae</taxon>
        <taxon>Zizaniinae</taxon>
        <taxon>Zizania</taxon>
    </lineage>
</organism>
<reference evidence="2" key="1">
    <citation type="journal article" date="2021" name="bioRxiv">
        <title>Whole Genome Assembly and Annotation of Northern Wild Rice, Zizania palustris L., Supports a Whole Genome Duplication in the Zizania Genus.</title>
        <authorList>
            <person name="Haas M."/>
            <person name="Kono T."/>
            <person name="Macchietto M."/>
            <person name="Millas R."/>
            <person name="McGilp L."/>
            <person name="Shao M."/>
            <person name="Duquette J."/>
            <person name="Hirsch C.N."/>
            <person name="Kimball J."/>
        </authorList>
    </citation>
    <scope>NUCLEOTIDE SEQUENCE</scope>
    <source>
        <tissue evidence="2">Fresh leaf tissue</tissue>
    </source>
</reference>